<dbReference type="InterPro" id="IPR007939">
    <property type="entry name" value="Cu-R_B_prcur"/>
</dbReference>
<comment type="caution">
    <text evidence="1">The sequence shown here is derived from an EMBL/GenBank/DDBJ whole genome shotgun (WGS) entry which is preliminary data.</text>
</comment>
<reference evidence="1 2" key="1">
    <citation type="submission" date="2022-10" db="EMBL/GenBank/DDBJ databases">
        <title>Xanthomonas sp. H13-6.</title>
        <authorList>
            <person name="Liu X."/>
            <person name="Deng Z."/>
            <person name="Jiang Y."/>
            <person name="Yu T."/>
            <person name="Ai J."/>
        </authorList>
    </citation>
    <scope>NUCLEOTIDE SEQUENCE [LARGE SCALE GENOMIC DNA]</scope>
    <source>
        <strain evidence="1 2">H13-6</strain>
    </source>
</reference>
<accession>A0ABT3JSV5</accession>
<dbReference type="EMBL" id="JAPCHY010000002">
    <property type="protein sequence ID" value="MCW4471587.1"/>
    <property type="molecule type" value="Genomic_DNA"/>
</dbReference>
<proteinExistence type="predicted"/>
<gene>
    <name evidence="1" type="ORF">OK345_03585</name>
</gene>
<keyword evidence="2" id="KW-1185">Reference proteome</keyword>
<dbReference type="Pfam" id="PF05275">
    <property type="entry name" value="CopB"/>
    <property type="match status" value="1"/>
</dbReference>
<dbReference type="Proteomes" id="UP001209922">
    <property type="component" value="Unassembled WGS sequence"/>
</dbReference>
<evidence type="ECO:0000313" key="2">
    <source>
        <dbReference type="Proteomes" id="UP001209922"/>
    </source>
</evidence>
<name>A0ABT3JSV5_9XANT</name>
<protein>
    <submittedName>
        <fullName evidence="1">Copper resistance protein B</fullName>
    </submittedName>
</protein>
<evidence type="ECO:0000313" key="1">
    <source>
        <dbReference type="EMBL" id="MCW4471587.1"/>
    </source>
</evidence>
<organism evidence="1 2">
    <name type="scientific">Xanthomonas chitinilytica</name>
    <dbReference type="NCBI Taxonomy" id="2989819"/>
    <lineage>
        <taxon>Bacteria</taxon>
        <taxon>Pseudomonadati</taxon>
        <taxon>Pseudomonadota</taxon>
        <taxon>Gammaproteobacteria</taxon>
        <taxon>Lysobacterales</taxon>
        <taxon>Lysobacteraceae</taxon>
        <taxon>Xanthomonas</taxon>
    </lineage>
</organism>
<sequence>MPTEEDFRAAFPVLQAHSMQHASGFNSLVLFDHLEAWDADPGSGQSWSMTAWFGGDIDRLWLSSKGERLGGRTEKVSLDALYGHAVSPWWDVVAGVRIDNGHAPSQVRAAFGVQGITPYKFEASALLYAGGDSAAELRLDVEYDVLLSNRLILQPALEVGVFASDDARRGIGSGLSHGEAGVRLRYEITRRVAPYVGFVHERRFGDSAALRRAAGESVRDSRWVAGVRFWF</sequence>